<evidence type="ECO:0000313" key="2">
    <source>
        <dbReference type="Proteomes" id="UP000182573"/>
    </source>
</evidence>
<dbReference type="EMBL" id="FNOF01000024">
    <property type="protein sequence ID" value="SDX28303.1"/>
    <property type="molecule type" value="Genomic_DNA"/>
</dbReference>
<reference evidence="1 2" key="1">
    <citation type="submission" date="2016-10" db="EMBL/GenBank/DDBJ databases">
        <authorList>
            <person name="de Groot N.N."/>
        </authorList>
    </citation>
    <scope>NUCLEOTIDE SEQUENCE [LARGE SCALE GENOMIC DNA]</scope>
    <source>
        <strain evidence="1 2">DSM 3756</strain>
    </source>
</reference>
<dbReference type="RefSeq" id="WP_004515742.1">
    <property type="nucleotide sequence ID" value="NZ_FNOF01000024.1"/>
</dbReference>
<organism evidence="1 2">
    <name type="scientific">Haloarcula vallismortis</name>
    <name type="common">Halobacterium vallismortis</name>
    <dbReference type="NCBI Taxonomy" id="28442"/>
    <lineage>
        <taxon>Archaea</taxon>
        <taxon>Methanobacteriati</taxon>
        <taxon>Methanobacteriota</taxon>
        <taxon>Stenosarchaea group</taxon>
        <taxon>Halobacteria</taxon>
        <taxon>Halobacteriales</taxon>
        <taxon>Haloarculaceae</taxon>
        <taxon>Haloarcula</taxon>
    </lineage>
</organism>
<proteinExistence type="predicted"/>
<sequence>MNPRKLTHISTFLDNIGKSNDIEAILSNRERFTEKDLKALNEYLSVINFDQDRYAVWGQMLLNGDDMPMITELCLIHHLREVHGQENVDIHKTISGEGSTDFDAVVQLEDTTAWIEITYEDLMKKHGKGPGMYDPKMTGYQIDDKIEKDFQSAKPFTDENDLLVLALYMEAGPMQSISTDYRLREGGKHDIPEFLDGFIKFSWIWDPDFDYIPFTESGASVADDII</sequence>
<evidence type="ECO:0000313" key="1">
    <source>
        <dbReference type="EMBL" id="SDX28303.1"/>
    </source>
</evidence>
<name>A0A1H3AF79_HALVA</name>
<dbReference type="Proteomes" id="UP000182573">
    <property type="component" value="Unassembled WGS sequence"/>
</dbReference>
<protein>
    <submittedName>
        <fullName evidence="1">Uncharacterized protein</fullName>
    </submittedName>
</protein>
<dbReference type="AlphaFoldDB" id="A0A1H3AF79"/>
<accession>A0A1H3AF79</accession>
<gene>
    <name evidence="1" type="ORF">SAMN05443574_12435</name>
</gene>